<feature type="transmembrane region" description="Helical" evidence="7">
    <location>
        <begin position="237"/>
        <end position="254"/>
    </location>
</feature>
<dbReference type="RefSeq" id="WP_186345347.1">
    <property type="nucleotide sequence ID" value="NZ_BMMR01000003.1"/>
</dbReference>
<feature type="transmembrane region" description="Helical" evidence="7">
    <location>
        <begin position="77"/>
        <end position="95"/>
    </location>
</feature>
<dbReference type="PROSITE" id="PS50928">
    <property type="entry name" value="ABC_TM1"/>
    <property type="match status" value="1"/>
</dbReference>
<evidence type="ECO:0000256" key="1">
    <source>
        <dbReference type="ARBA" id="ARBA00004651"/>
    </source>
</evidence>
<feature type="region of interest" description="Disordered" evidence="8">
    <location>
        <begin position="1"/>
        <end position="39"/>
    </location>
</feature>
<keyword evidence="2 7" id="KW-0813">Transport</keyword>
<keyword evidence="3" id="KW-1003">Cell membrane</keyword>
<proteinExistence type="inferred from homology"/>
<feature type="transmembrane region" description="Helical" evidence="7">
    <location>
        <begin position="285"/>
        <end position="307"/>
    </location>
</feature>
<dbReference type="CDD" id="cd06261">
    <property type="entry name" value="TM_PBP2"/>
    <property type="match status" value="1"/>
</dbReference>
<comment type="subcellular location">
    <subcellularLocation>
        <location evidence="1 7">Cell membrane</location>
        <topology evidence="1 7">Multi-pass membrane protein</topology>
    </subcellularLocation>
</comment>
<gene>
    <name evidence="10" type="ORF">H7344_07285</name>
</gene>
<feature type="transmembrane region" description="Helical" evidence="7">
    <location>
        <begin position="49"/>
        <end position="71"/>
    </location>
</feature>
<evidence type="ECO:0000256" key="8">
    <source>
        <dbReference type="SAM" id="MobiDB-lite"/>
    </source>
</evidence>
<sequence>MSELTQPEAPSSAGAEDTPVRGAEPPESAALAPAAATDAPVARPRRTTVLLGAGLAVVGLALLVVGLLAPLVTVAKLALVLVGLLLAGAGGSRLGRAVAGPGFDLTYWLAMAWLVLLVGVALLAPVLPFAEHEDVASTLLEEPFTRPDLTSEHPLGTNGFGLDLLARSVYGARSSLLIALSAVVIGTVIGGAIGLLAGYFQKSVDRVVGVLTNSLLAVPPLILLIALATVLEPKLRNIAFSLALLTIPSMVRLARATTMAYANREFVVAARALGATRGRIMLRELLPNVLLPIVSLAIVMISILIVAEASLSFLGLGIQPPAPTWGNMIAEGEGDVFQEHPQIVLVPGAFLFLTVFAFNLVGEKARARWDSRSVKL</sequence>
<comment type="similarity">
    <text evidence="7">Belongs to the binding-protein-dependent transport system permease family.</text>
</comment>
<reference evidence="10 11" key="1">
    <citation type="submission" date="2020-08" db="EMBL/GenBank/DDBJ databases">
        <title>novel species in genus Nocardioides.</title>
        <authorList>
            <person name="Zhang G."/>
        </authorList>
    </citation>
    <scope>NUCLEOTIDE SEQUENCE [LARGE SCALE GENOMIC DNA]</scope>
    <source>
        <strain evidence="10 11">SC8A-24</strain>
    </source>
</reference>
<dbReference type="Gene3D" id="1.10.3720.10">
    <property type="entry name" value="MetI-like"/>
    <property type="match status" value="1"/>
</dbReference>
<evidence type="ECO:0000259" key="9">
    <source>
        <dbReference type="PROSITE" id="PS50928"/>
    </source>
</evidence>
<dbReference type="InterPro" id="IPR000515">
    <property type="entry name" value="MetI-like"/>
</dbReference>
<evidence type="ECO:0000313" key="11">
    <source>
        <dbReference type="Proteomes" id="UP000604001"/>
    </source>
</evidence>
<dbReference type="SUPFAM" id="SSF161098">
    <property type="entry name" value="MetI-like"/>
    <property type="match status" value="1"/>
</dbReference>
<feature type="domain" description="ABC transmembrane type-1" evidence="9">
    <location>
        <begin position="172"/>
        <end position="362"/>
    </location>
</feature>
<accession>A0ABR6U6M9</accession>
<dbReference type="InterPro" id="IPR035906">
    <property type="entry name" value="MetI-like_sf"/>
</dbReference>
<evidence type="ECO:0000256" key="3">
    <source>
        <dbReference type="ARBA" id="ARBA00022475"/>
    </source>
</evidence>
<dbReference type="InterPro" id="IPR050366">
    <property type="entry name" value="BP-dependent_transpt_permease"/>
</dbReference>
<dbReference type="Pfam" id="PF00528">
    <property type="entry name" value="BPD_transp_1"/>
    <property type="match status" value="1"/>
</dbReference>
<feature type="transmembrane region" description="Helical" evidence="7">
    <location>
        <begin position="343"/>
        <end position="362"/>
    </location>
</feature>
<keyword evidence="5 7" id="KW-1133">Transmembrane helix</keyword>
<keyword evidence="4 7" id="KW-0812">Transmembrane</keyword>
<evidence type="ECO:0000256" key="4">
    <source>
        <dbReference type="ARBA" id="ARBA00022692"/>
    </source>
</evidence>
<name>A0ABR6U6M9_9ACTN</name>
<feature type="transmembrane region" description="Helical" evidence="7">
    <location>
        <begin position="207"/>
        <end position="231"/>
    </location>
</feature>
<dbReference type="EMBL" id="JACMYC010000003">
    <property type="protein sequence ID" value="MBC2960097.1"/>
    <property type="molecule type" value="Genomic_DNA"/>
</dbReference>
<organism evidence="10 11">
    <name type="scientific">Nocardioides deserti</name>
    <dbReference type="NCBI Taxonomy" id="1588644"/>
    <lineage>
        <taxon>Bacteria</taxon>
        <taxon>Bacillati</taxon>
        <taxon>Actinomycetota</taxon>
        <taxon>Actinomycetes</taxon>
        <taxon>Propionibacteriales</taxon>
        <taxon>Nocardioidaceae</taxon>
        <taxon>Nocardioides</taxon>
    </lineage>
</organism>
<protein>
    <submittedName>
        <fullName evidence="10">ABC transporter permease</fullName>
    </submittedName>
</protein>
<feature type="compositionally biased region" description="Low complexity" evidence="8">
    <location>
        <begin position="23"/>
        <end position="39"/>
    </location>
</feature>
<feature type="transmembrane region" description="Helical" evidence="7">
    <location>
        <begin position="176"/>
        <end position="200"/>
    </location>
</feature>
<feature type="transmembrane region" description="Helical" evidence="7">
    <location>
        <begin position="107"/>
        <end position="130"/>
    </location>
</feature>
<evidence type="ECO:0000256" key="6">
    <source>
        <dbReference type="ARBA" id="ARBA00023136"/>
    </source>
</evidence>
<evidence type="ECO:0000313" key="10">
    <source>
        <dbReference type="EMBL" id="MBC2960097.1"/>
    </source>
</evidence>
<keyword evidence="6 7" id="KW-0472">Membrane</keyword>
<comment type="caution">
    <text evidence="10">The sequence shown here is derived from an EMBL/GenBank/DDBJ whole genome shotgun (WGS) entry which is preliminary data.</text>
</comment>
<keyword evidence="11" id="KW-1185">Reference proteome</keyword>
<evidence type="ECO:0000256" key="7">
    <source>
        <dbReference type="RuleBase" id="RU363032"/>
    </source>
</evidence>
<evidence type="ECO:0000256" key="5">
    <source>
        <dbReference type="ARBA" id="ARBA00022989"/>
    </source>
</evidence>
<evidence type="ECO:0000256" key="2">
    <source>
        <dbReference type="ARBA" id="ARBA00022448"/>
    </source>
</evidence>
<dbReference type="Proteomes" id="UP000604001">
    <property type="component" value="Unassembled WGS sequence"/>
</dbReference>
<dbReference type="PANTHER" id="PTHR43386">
    <property type="entry name" value="OLIGOPEPTIDE TRANSPORT SYSTEM PERMEASE PROTEIN APPC"/>
    <property type="match status" value="1"/>
</dbReference>
<dbReference type="PANTHER" id="PTHR43386:SF1">
    <property type="entry name" value="D,D-DIPEPTIDE TRANSPORT SYSTEM PERMEASE PROTEIN DDPC-RELATED"/>
    <property type="match status" value="1"/>
</dbReference>